<keyword evidence="2" id="KW-1133">Transmembrane helix</keyword>
<feature type="transmembrane region" description="Helical" evidence="2">
    <location>
        <begin position="86"/>
        <end position="112"/>
    </location>
</feature>
<sequence length="523" mass="53608">MDLPEVVPDSSLEAAPGRYHSDKEAKYAVATSDYNGDYNNGHYDSGLIPVTSVHSFKIDDTGQLVPPSSAGGSSGRKKICGLRPKLFWLLLGAGLVVIIASVAGGVGGGMMAAQSRKASNAEASATSPIGAHKSSSAATATKTSPRGTTASDGVKSTEIPVHSTDTASSGGNSSGEATGSETSQTASSTGKQTDANKSAASNNSPAQKTVTTQTTAVSTTTKEPATTPTKQAESTTEAEPTTTKAAPATTSSKTTAAAPAPAPTFLNNQTYTATGFAFQAFSGSDYSGKVSDVIRDEGFLDLSFSSNSYVWLPNGADCCITFCSGKTTSADAVTSMAPFSKSDGATADRIRLSSPSLESSATTVTAAASTPTSATSSSDDVLRQPPDEQQHGLGRGGGDGGEEGEDAKYRGRRSGKGRATVPLMTVKRAEKANEGNTHHSGSEKGEAQSQRSTSKYVGQRADESDADGIAGLHKRRHLAGRLVGDVEVIGKHIEHRVDVVEDADGEHAGRLSMQNLSVSAMVI</sequence>
<feature type="compositionally biased region" description="Low complexity" evidence="1">
    <location>
        <begin position="133"/>
        <end position="144"/>
    </location>
</feature>
<feature type="compositionally biased region" description="Polar residues" evidence="1">
    <location>
        <begin position="447"/>
        <end position="456"/>
    </location>
</feature>
<keyword evidence="2" id="KW-0812">Transmembrane</keyword>
<name>A0A0C2JEA8_9PEZI</name>
<dbReference type="GeneID" id="63677137"/>
<accession>A0A0C2JEA8</accession>
<dbReference type="AlphaFoldDB" id="A0A0C2JEA8"/>
<dbReference type="Proteomes" id="UP000031575">
    <property type="component" value="Unassembled WGS sequence"/>
</dbReference>
<feature type="compositionally biased region" description="Basic and acidic residues" evidence="1">
    <location>
        <begin position="427"/>
        <end position="446"/>
    </location>
</feature>
<proteinExistence type="predicted"/>
<evidence type="ECO:0000313" key="4">
    <source>
        <dbReference type="Proteomes" id="UP000031575"/>
    </source>
</evidence>
<dbReference type="OrthoDB" id="5226655at2759"/>
<dbReference type="VEuPathDB" id="FungiDB:SPBR_03928"/>
<reference evidence="3 4" key="1">
    <citation type="journal article" date="2014" name="BMC Genomics">
        <title>Comparative genomics of the major fungal agents of human and animal Sporotrichosis: Sporothrix schenckii and Sporothrix brasiliensis.</title>
        <authorList>
            <person name="Teixeira M.M."/>
            <person name="de Almeida L.G."/>
            <person name="Kubitschek-Barreira P."/>
            <person name="Alves F.L."/>
            <person name="Kioshima E.S."/>
            <person name="Abadio A.K."/>
            <person name="Fernandes L."/>
            <person name="Derengowski L.S."/>
            <person name="Ferreira K.S."/>
            <person name="Souza R.C."/>
            <person name="Ruiz J.C."/>
            <person name="de Andrade N.C."/>
            <person name="Paes H.C."/>
            <person name="Nicola A.M."/>
            <person name="Albuquerque P."/>
            <person name="Gerber A.L."/>
            <person name="Martins V.P."/>
            <person name="Peconick L.D."/>
            <person name="Neto A.V."/>
            <person name="Chaucanez C.B."/>
            <person name="Silva P.A."/>
            <person name="Cunha O.L."/>
            <person name="de Oliveira F.F."/>
            <person name="dos Santos T.C."/>
            <person name="Barros A.L."/>
            <person name="Soares M.A."/>
            <person name="de Oliveira L.M."/>
            <person name="Marini M.M."/>
            <person name="Villalobos-Duno H."/>
            <person name="Cunha M.M."/>
            <person name="de Hoog S."/>
            <person name="da Silveira J.F."/>
            <person name="Henrissat B."/>
            <person name="Nino-Vega G.A."/>
            <person name="Cisalpino P.S."/>
            <person name="Mora-Montes H.M."/>
            <person name="Almeida S.R."/>
            <person name="Stajich J.E."/>
            <person name="Lopes-Bezerra L.M."/>
            <person name="Vasconcelos A.T."/>
            <person name="Felipe M.S."/>
        </authorList>
    </citation>
    <scope>NUCLEOTIDE SEQUENCE [LARGE SCALE GENOMIC DNA]</scope>
    <source>
        <strain evidence="3 4">5110</strain>
    </source>
</reference>
<feature type="region of interest" description="Disordered" evidence="1">
    <location>
        <begin position="353"/>
        <end position="461"/>
    </location>
</feature>
<feature type="compositionally biased region" description="Low complexity" evidence="1">
    <location>
        <begin position="195"/>
        <end position="259"/>
    </location>
</feature>
<feature type="compositionally biased region" description="Low complexity" evidence="1">
    <location>
        <begin position="359"/>
        <end position="378"/>
    </location>
</feature>
<evidence type="ECO:0000256" key="2">
    <source>
        <dbReference type="SAM" id="Phobius"/>
    </source>
</evidence>
<dbReference type="HOGENOM" id="CLU_520890_0_0_1"/>
<feature type="region of interest" description="Disordered" evidence="1">
    <location>
        <begin position="123"/>
        <end position="262"/>
    </location>
</feature>
<organism evidence="3 4">
    <name type="scientific">Sporothrix brasiliensis 5110</name>
    <dbReference type="NCBI Taxonomy" id="1398154"/>
    <lineage>
        <taxon>Eukaryota</taxon>
        <taxon>Fungi</taxon>
        <taxon>Dikarya</taxon>
        <taxon>Ascomycota</taxon>
        <taxon>Pezizomycotina</taxon>
        <taxon>Sordariomycetes</taxon>
        <taxon>Sordariomycetidae</taxon>
        <taxon>Ophiostomatales</taxon>
        <taxon>Ophiostomataceae</taxon>
        <taxon>Sporothrix</taxon>
    </lineage>
</organism>
<protein>
    <submittedName>
        <fullName evidence="3">Uncharacterized protein</fullName>
    </submittedName>
</protein>
<feature type="compositionally biased region" description="Polar residues" evidence="1">
    <location>
        <begin position="163"/>
        <end position="193"/>
    </location>
</feature>
<comment type="caution">
    <text evidence="3">The sequence shown here is derived from an EMBL/GenBank/DDBJ whole genome shotgun (WGS) entry which is preliminary data.</text>
</comment>
<evidence type="ECO:0000256" key="1">
    <source>
        <dbReference type="SAM" id="MobiDB-lite"/>
    </source>
</evidence>
<keyword evidence="2" id="KW-0472">Membrane</keyword>
<gene>
    <name evidence="3" type="ORF">SPBR_03928</name>
</gene>
<dbReference type="EMBL" id="AWTV01000001">
    <property type="protein sequence ID" value="KIH95292.1"/>
    <property type="molecule type" value="Genomic_DNA"/>
</dbReference>
<evidence type="ECO:0000313" key="3">
    <source>
        <dbReference type="EMBL" id="KIH95292.1"/>
    </source>
</evidence>
<feature type="compositionally biased region" description="Basic and acidic residues" evidence="1">
    <location>
        <begin position="380"/>
        <end position="390"/>
    </location>
</feature>
<dbReference type="RefSeq" id="XP_040623302.1">
    <property type="nucleotide sequence ID" value="XM_040762216.1"/>
</dbReference>
<keyword evidence="4" id="KW-1185">Reference proteome</keyword>